<feature type="transmembrane region" description="Helical" evidence="10">
    <location>
        <begin position="800"/>
        <end position="818"/>
    </location>
</feature>
<dbReference type="SUPFAM" id="SSF53822">
    <property type="entry name" value="Periplasmic binding protein-like I"/>
    <property type="match status" value="1"/>
</dbReference>
<dbReference type="PRINTS" id="PR01176">
    <property type="entry name" value="GABABRECEPTR"/>
</dbReference>
<keyword evidence="2 10" id="KW-0812">Transmembrane</keyword>
<feature type="transmembrane region" description="Helical" evidence="10">
    <location>
        <begin position="703"/>
        <end position="723"/>
    </location>
</feature>
<protein>
    <submittedName>
        <fullName evidence="13">Gamma-aminobutyric acid (GABA) B receptor</fullName>
    </submittedName>
</protein>
<evidence type="ECO:0000256" key="8">
    <source>
        <dbReference type="ARBA" id="ARBA00023224"/>
    </source>
</evidence>
<reference evidence="13" key="1">
    <citation type="submission" date="2020-06" db="EMBL/GenBank/DDBJ databases">
        <authorList>
            <consortium name="Plant Systems Biology data submission"/>
        </authorList>
    </citation>
    <scope>NUCLEOTIDE SEQUENCE</scope>
    <source>
        <strain evidence="13">D6</strain>
    </source>
</reference>
<evidence type="ECO:0000256" key="5">
    <source>
        <dbReference type="ARBA" id="ARBA00023136"/>
    </source>
</evidence>
<feature type="domain" description="Receptor ligand binding region" evidence="12">
    <location>
        <begin position="240"/>
        <end position="532"/>
    </location>
</feature>
<dbReference type="Pfam" id="PF00003">
    <property type="entry name" value="7tm_3"/>
    <property type="match status" value="1"/>
</dbReference>
<feature type="transmembrane region" description="Helical" evidence="10">
    <location>
        <begin position="612"/>
        <end position="631"/>
    </location>
</feature>
<dbReference type="Gene3D" id="3.40.50.2300">
    <property type="match status" value="2"/>
</dbReference>
<dbReference type="EMBL" id="CAICTM010000176">
    <property type="protein sequence ID" value="CAB9503829.1"/>
    <property type="molecule type" value="Genomic_DNA"/>
</dbReference>
<dbReference type="InterPro" id="IPR028082">
    <property type="entry name" value="Peripla_BP_I"/>
</dbReference>
<feature type="compositionally biased region" description="Low complexity" evidence="9">
    <location>
        <begin position="155"/>
        <end position="182"/>
    </location>
</feature>
<evidence type="ECO:0000256" key="6">
    <source>
        <dbReference type="ARBA" id="ARBA00023170"/>
    </source>
</evidence>
<gene>
    <name evidence="13" type="ORF">SEMRO_177_G077840.1</name>
</gene>
<feature type="transmembrane region" description="Helical" evidence="10">
    <location>
        <begin position="866"/>
        <end position="888"/>
    </location>
</feature>
<dbReference type="InterPro" id="IPR001828">
    <property type="entry name" value="ANF_lig-bd_rcpt"/>
</dbReference>
<feature type="region of interest" description="Disordered" evidence="9">
    <location>
        <begin position="124"/>
        <end position="227"/>
    </location>
</feature>
<dbReference type="PANTHER" id="PTHR10519:SF20">
    <property type="entry name" value="G-PROTEIN COUPLED RECEPTOR 156-RELATED"/>
    <property type="match status" value="1"/>
</dbReference>
<keyword evidence="6 13" id="KW-0675">Receptor</keyword>
<dbReference type="InterPro" id="IPR002455">
    <property type="entry name" value="GPCR3_GABA-B"/>
</dbReference>
<evidence type="ECO:0000256" key="7">
    <source>
        <dbReference type="ARBA" id="ARBA00023180"/>
    </source>
</evidence>
<evidence type="ECO:0000256" key="4">
    <source>
        <dbReference type="ARBA" id="ARBA00023040"/>
    </source>
</evidence>
<organism evidence="13 14">
    <name type="scientific">Seminavis robusta</name>
    <dbReference type="NCBI Taxonomy" id="568900"/>
    <lineage>
        <taxon>Eukaryota</taxon>
        <taxon>Sar</taxon>
        <taxon>Stramenopiles</taxon>
        <taxon>Ochrophyta</taxon>
        <taxon>Bacillariophyta</taxon>
        <taxon>Bacillariophyceae</taxon>
        <taxon>Bacillariophycidae</taxon>
        <taxon>Naviculales</taxon>
        <taxon>Naviculaceae</taxon>
        <taxon>Seminavis</taxon>
    </lineage>
</organism>
<name>A0A9N8DJL5_9STRA</name>
<dbReference type="Pfam" id="PF01094">
    <property type="entry name" value="ANF_receptor"/>
    <property type="match status" value="1"/>
</dbReference>
<evidence type="ECO:0000259" key="12">
    <source>
        <dbReference type="Pfam" id="PF01094"/>
    </source>
</evidence>
<keyword evidence="4" id="KW-0297">G-protein coupled receptor</keyword>
<dbReference type="InterPro" id="IPR017978">
    <property type="entry name" value="GPCR_3_C"/>
</dbReference>
<keyword evidence="8" id="KW-0807">Transducer</keyword>
<evidence type="ECO:0000256" key="1">
    <source>
        <dbReference type="ARBA" id="ARBA00004141"/>
    </source>
</evidence>
<evidence type="ECO:0000256" key="2">
    <source>
        <dbReference type="ARBA" id="ARBA00022692"/>
    </source>
</evidence>
<feature type="compositionally biased region" description="Polar residues" evidence="9">
    <location>
        <begin position="124"/>
        <end position="150"/>
    </location>
</feature>
<keyword evidence="5 10" id="KW-0472">Membrane</keyword>
<keyword evidence="3 10" id="KW-1133">Transmembrane helix</keyword>
<feature type="domain" description="G-protein coupled receptors family 3 profile" evidence="11">
    <location>
        <begin position="615"/>
        <end position="890"/>
    </location>
</feature>
<accession>A0A9N8DJL5</accession>
<comment type="subcellular location">
    <subcellularLocation>
        <location evidence="1">Membrane</location>
        <topology evidence="1">Multi-pass membrane protein</topology>
    </subcellularLocation>
</comment>
<dbReference type="GO" id="GO:0004965">
    <property type="term" value="F:G protein-coupled GABA receptor activity"/>
    <property type="evidence" value="ECO:0007669"/>
    <property type="project" value="InterPro"/>
</dbReference>
<evidence type="ECO:0000256" key="3">
    <source>
        <dbReference type="ARBA" id="ARBA00022989"/>
    </source>
</evidence>
<evidence type="ECO:0000313" key="14">
    <source>
        <dbReference type="Proteomes" id="UP001153069"/>
    </source>
</evidence>
<feature type="compositionally biased region" description="Polar residues" evidence="9">
    <location>
        <begin position="188"/>
        <end position="200"/>
    </location>
</feature>
<feature type="transmembrane region" description="Helical" evidence="10">
    <location>
        <begin position="744"/>
        <end position="766"/>
    </location>
</feature>
<proteinExistence type="predicted"/>
<evidence type="ECO:0000313" key="13">
    <source>
        <dbReference type="EMBL" id="CAB9503829.1"/>
    </source>
</evidence>
<dbReference type="AlphaFoldDB" id="A0A9N8DJL5"/>
<dbReference type="PANTHER" id="PTHR10519">
    <property type="entry name" value="GABA-B RECEPTOR"/>
    <property type="match status" value="1"/>
</dbReference>
<dbReference type="OrthoDB" id="5984008at2759"/>
<feature type="transmembrane region" description="Helical" evidence="10">
    <location>
        <begin position="643"/>
        <end position="664"/>
    </location>
</feature>
<dbReference type="GO" id="GO:0038039">
    <property type="term" value="C:G protein-coupled receptor heterodimeric complex"/>
    <property type="evidence" value="ECO:0007669"/>
    <property type="project" value="TreeGrafter"/>
</dbReference>
<comment type="caution">
    <text evidence="13">The sequence shown here is derived from an EMBL/GenBank/DDBJ whole genome shotgun (WGS) entry which is preliminary data.</text>
</comment>
<dbReference type="Proteomes" id="UP001153069">
    <property type="component" value="Unassembled WGS sequence"/>
</dbReference>
<evidence type="ECO:0000259" key="11">
    <source>
        <dbReference type="Pfam" id="PF00003"/>
    </source>
</evidence>
<keyword evidence="7" id="KW-0325">Glycoprotein</keyword>
<feature type="transmembrane region" description="Helical" evidence="10">
    <location>
        <begin position="839"/>
        <end position="860"/>
    </location>
</feature>
<keyword evidence="14" id="KW-1185">Reference proteome</keyword>
<evidence type="ECO:0000256" key="10">
    <source>
        <dbReference type="SAM" id="Phobius"/>
    </source>
</evidence>
<evidence type="ECO:0000256" key="9">
    <source>
        <dbReference type="SAM" id="MobiDB-lite"/>
    </source>
</evidence>
<sequence length="932" mass="104172">MSERREGSNVVWLDVMEVGETTPRRKRRRVGKLLGLQGYSSTTTVLDDSNNITQQVRTINKNFLYNAVASFLAAKHFNERRGDILPQLPELIGDCDFYFTYEYRDGQWSALEAAKQLLQSSHILPSQSSTAASDAQEQPTHSQRPPSTSLRDGHSTVAASTSVASTNSPAGSTSSPPITSTPHRTDPPRSSSTIDWTQPFSHRPEDRQRQRRGQLEEPVTTSSNLTAHENATILQRKVTEALEPFAVYGAYWSRVTKVLAMVTQGLQIPYITGGSTSAELNYYPLFSRTVPDNDADAHAAMKVYHEFFGGQVTHVACLFIQDSWGVNYHASLSKYANQFGINLIAFAYEADTIERTILSLKQADYRYVYAIMHDWKQVLRIAHKHDIIGHPDYVWIAAEEKKWTGDDFELSRQEDQDLAMALHGIGTINLYFDPVHRFERAMEEMAWSESLQQEFIDIQRGHDDTVFFDNYTFPHYDPTGFDNVIFDAVIAMGLAACSKELPSPLFTGPELQQSILQTQFEGVSGHVQFDPKTGTRLVDGVKYSLEYILLSDARSDKDYYRFQSNMVVVIGGEEEIANHHPFVFFDNTTNAPPALPPLVHEDLNLIPMRAQLFGYLLASIVILGSIVCAYWTHSKKDIFVLRAAQPFFLIQVCLGTLIMAMSVYPWSLPGASEAGASTISSSNGHGGQDADSTWGLDMACMSVLWLGFLGFAIIFSALTSKIWRINQVMTFGLRFRHATVRVGNVMLPLYLSFAVNITMLLCINFVSPLQYERIPNEENVDEFGRSLESYGTCRPTNLKFHYLLGTLFITNFFGVVTVTREAYNSQSTVPSELNDADSLSWAMLSILETLMLGGPILLVVGDNPTAFFLVGSSLVCVCCLTILLLLFVPKYRDRHETHDMQSVVNAINSMRHSNLARSGSGIPISRPTPSVP</sequence>